<gene>
    <name evidence="9" type="primary">leuS</name>
    <name evidence="14" type="ORF">H9S92_09175</name>
</gene>
<dbReference type="PRINTS" id="PR00985">
    <property type="entry name" value="TRNASYNTHLEU"/>
</dbReference>
<evidence type="ECO:0000256" key="4">
    <source>
        <dbReference type="ARBA" id="ARBA00022741"/>
    </source>
</evidence>
<dbReference type="PANTHER" id="PTHR43740">
    <property type="entry name" value="LEUCYL-TRNA SYNTHETASE"/>
    <property type="match status" value="1"/>
</dbReference>
<evidence type="ECO:0000256" key="2">
    <source>
        <dbReference type="ARBA" id="ARBA00022490"/>
    </source>
</evidence>
<keyword evidence="2 9" id="KW-0963">Cytoplasm</keyword>
<dbReference type="SUPFAM" id="SSF47323">
    <property type="entry name" value="Anticodon-binding domain of a subclass of class I aminoacyl-tRNA synthetases"/>
    <property type="match status" value="1"/>
</dbReference>
<dbReference type="Proteomes" id="UP000650081">
    <property type="component" value="Unassembled WGS sequence"/>
</dbReference>
<evidence type="ECO:0000256" key="3">
    <source>
        <dbReference type="ARBA" id="ARBA00022598"/>
    </source>
</evidence>
<dbReference type="InterPro" id="IPR002300">
    <property type="entry name" value="aa-tRNA-synth_Ia"/>
</dbReference>
<dbReference type="Pfam" id="PF13603">
    <property type="entry name" value="tRNA-synt_1_2"/>
    <property type="match status" value="1"/>
</dbReference>
<evidence type="ECO:0000256" key="5">
    <source>
        <dbReference type="ARBA" id="ARBA00022840"/>
    </source>
</evidence>
<dbReference type="SUPFAM" id="SSF52374">
    <property type="entry name" value="Nucleotidylyl transferase"/>
    <property type="match status" value="1"/>
</dbReference>
<dbReference type="CDD" id="cd07958">
    <property type="entry name" value="Anticodon_Ia_Leu_BEm"/>
    <property type="match status" value="1"/>
</dbReference>
<dbReference type="Pfam" id="PF00133">
    <property type="entry name" value="tRNA-synt_1"/>
    <property type="match status" value="1"/>
</dbReference>
<evidence type="ECO:0000313" key="14">
    <source>
        <dbReference type="EMBL" id="MBC6994333.1"/>
    </source>
</evidence>
<dbReference type="RefSeq" id="WP_187466413.1">
    <property type="nucleotide sequence ID" value="NZ_JACSIT010000097.1"/>
</dbReference>
<comment type="catalytic activity">
    <reaction evidence="8 9">
        <text>tRNA(Leu) + L-leucine + ATP = L-leucyl-tRNA(Leu) + AMP + diphosphate</text>
        <dbReference type="Rhea" id="RHEA:11688"/>
        <dbReference type="Rhea" id="RHEA-COMP:9613"/>
        <dbReference type="Rhea" id="RHEA-COMP:9622"/>
        <dbReference type="ChEBI" id="CHEBI:30616"/>
        <dbReference type="ChEBI" id="CHEBI:33019"/>
        <dbReference type="ChEBI" id="CHEBI:57427"/>
        <dbReference type="ChEBI" id="CHEBI:78442"/>
        <dbReference type="ChEBI" id="CHEBI:78494"/>
        <dbReference type="ChEBI" id="CHEBI:456215"/>
        <dbReference type="EC" id="6.1.1.4"/>
    </reaction>
</comment>
<dbReference type="AlphaFoldDB" id="A0A923T8U1"/>
<keyword evidence="7 9" id="KW-0030">Aminoacyl-tRNA synthetase</keyword>
<dbReference type="FunFam" id="3.40.50.620:FF:000060">
    <property type="entry name" value="Leucine--tRNA ligase"/>
    <property type="match status" value="1"/>
</dbReference>
<dbReference type="Gene3D" id="1.10.730.10">
    <property type="entry name" value="Isoleucyl-tRNA Synthetase, Domain 1"/>
    <property type="match status" value="2"/>
</dbReference>
<dbReference type="Gene3D" id="3.40.50.620">
    <property type="entry name" value="HUPs"/>
    <property type="match status" value="3"/>
</dbReference>
<dbReference type="FunFam" id="1.10.730.10:FF:000011">
    <property type="entry name" value="Leucine--tRNA ligase chloroplastic/mitochondrial"/>
    <property type="match status" value="1"/>
</dbReference>
<evidence type="ECO:0000259" key="13">
    <source>
        <dbReference type="Pfam" id="PF13603"/>
    </source>
</evidence>
<evidence type="ECO:0000256" key="1">
    <source>
        <dbReference type="ARBA" id="ARBA00005594"/>
    </source>
</evidence>
<comment type="similarity">
    <text evidence="1 9 10">Belongs to the class-I aminoacyl-tRNA synthetase family.</text>
</comment>
<dbReference type="InterPro" id="IPR014729">
    <property type="entry name" value="Rossmann-like_a/b/a_fold"/>
</dbReference>
<dbReference type="GO" id="GO:0002161">
    <property type="term" value="F:aminoacyl-tRNA deacylase activity"/>
    <property type="evidence" value="ECO:0007669"/>
    <property type="project" value="InterPro"/>
</dbReference>
<evidence type="ECO:0000256" key="10">
    <source>
        <dbReference type="RuleBase" id="RU363035"/>
    </source>
</evidence>
<organism evidence="14 15">
    <name type="scientific">Neolewinella lacunae</name>
    <dbReference type="NCBI Taxonomy" id="1517758"/>
    <lineage>
        <taxon>Bacteria</taxon>
        <taxon>Pseudomonadati</taxon>
        <taxon>Bacteroidota</taxon>
        <taxon>Saprospiria</taxon>
        <taxon>Saprospirales</taxon>
        <taxon>Lewinellaceae</taxon>
        <taxon>Neolewinella</taxon>
    </lineage>
</organism>
<keyword evidence="15" id="KW-1185">Reference proteome</keyword>
<comment type="caution">
    <text evidence="9">Lacks conserved residue(s) required for the propagation of feature annotation.</text>
</comment>
<name>A0A923T8U1_9BACT</name>
<dbReference type="InterPro" id="IPR025709">
    <property type="entry name" value="Leu_tRNA-synth_edit"/>
</dbReference>
<evidence type="ECO:0000259" key="12">
    <source>
        <dbReference type="Pfam" id="PF08264"/>
    </source>
</evidence>
<evidence type="ECO:0000313" key="15">
    <source>
        <dbReference type="Proteomes" id="UP000650081"/>
    </source>
</evidence>
<keyword evidence="6 9" id="KW-0648">Protein biosynthesis</keyword>
<feature type="domain" description="Aminoacyl-tRNA synthetase class Ia" evidence="11">
    <location>
        <begin position="12"/>
        <end position="144"/>
    </location>
</feature>
<dbReference type="GO" id="GO:0005829">
    <property type="term" value="C:cytosol"/>
    <property type="evidence" value="ECO:0007669"/>
    <property type="project" value="TreeGrafter"/>
</dbReference>
<dbReference type="InterPro" id="IPR009080">
    <property type="entry name" value="tRNAsynth_Ia_anticodon-bd"/>
</dbReference>
<dbReference type="GO" id="GO:0005524">
    <property type="term" value="F:ATP binding"/>
    <property type="evidence" value="ECO:0007669"/>
    <property type="project" value="UniProtKB-UniRule"/>
</dbReference>
<dbReference type="InterPro" id="IPR002302">
    <property type="entry name" value="Leu-tRNA-ligase"/>
</dbReference>
<evidence type="ECO:0000256" key="6">
    <source>
        <dbReference type="ARBA" id="ARBA00022917"/>
    </source>
</evidence>
<proteinExistence type="inferred from homology"/>
<evidence type="ECO:0000259" key="11">
    <source>
        <dbReference type="Pfam" id="PF00133"/>
    </source>
</evidence>
<feature type="domain" description="Leucyl-tRNA synthetase editing" evidence="13">
    <location>
        <begin position="276"/>
        <end position="454"/>
    </location>
</feature>
<evidence type="ECO:0000256" key="9">
    <source>
        <dbReference type="HAMAP-Rule" id="MF_00049"/>
    </source>
</evidence>
<keyword evidence="3 9" id="KW-0436">Ligase</keyword>
<dbReference type="InterPro" id="IPR009008">
    <property type="entry name" value="Val/Leu/Ile-tRNA-synth_edit"/>
</dbReference>
<evidence type="ECO:0000256" key="7">
    <source>
        <dbReference type="ARBA" id="ARBA00023146"/>
    </source>
</evidence>
<dbReference type="EMBL" id="JACSIT010000097">
    <property type="protein sequence ID" value="MBC6994333.1"/>
    <property type="molecule type" value="Genomic_DNA"/>
</dbReference>
<dbReference type="GO" id="GO:0004823">
    <property type="term" value="F:leucine-tRNA ligase activity"/>
    <property type="evidence" value="ECO:0007669"/>
    <property type="project" value="UniProtKB-UniRule"/>
</dbReference>
<sequence>MKFDVQAIDERWQRYWKEHKTYRTTNDTTKPKYYVLDMFPYPSGAGLHVGHPLGYIGSDIVARSKRQQGFNVLHPMGFDAFGLPAEQYAIDTGVHPSVSTAINTKRYQEQMERLGLSYDWDRAVNTSDPNYYKWTQWIIGQVFEHWYDKHLDRARPIGELIAHLEQHGTEGLHAAESVAQHCTAAAFRGMSAKEQSDFLMNYRLAFRSVSYVNWCEALGTVLANDEVKDGRSERGNHPVVQKPMLQWSLRITAYAERLLQGLEEVDYSDGLKAQQRNWIGRSTGAQAFFDIQGHDQPLEVFTTRPDTIFGVTFMVIAPEHELVEQLTTPEQAQEIKDYLAYVGSRSEVDRQAETKVTGAFTGSYCINPLNGALVPIYIAEYVLKDYGTGAIMAVPSDDERDKRFAEKFGIEIIDVIDKSNYPGATLKDKVGILINSDFLNGMEVPDAIEAATAKLRELGRGEEQVNFRIRDLVFSRQRYWGEPWPIIYDANDVPHLVPEADLPVELPAMEDFRAVSGESPLKRATDWNTTPQGRRETDTMPATAGSNWYYLRYMDPHNSEEFVDRKVADYWQDVDLYVGGAEHAVSHILYSRLIHKFLFDLGKVPTQEPYRKLLNQGMIGAPITSIQLGVLLTEDGQRHPVWVGANVAEGTPLEVEGLGKGHLVLDESAGTRKVPLRIVEESSVNNIPSFRIYKEAVEQIAQDEAQDAAYFRTVLQQGSSFIWEKDKEGRLYLELSAQVGKMSKRYHNVINPDDISVRYGTDCFRMYEMFLGPIDQAKPWSVSGIDGVYRFLRRFWNLYVGNDDRLNVSSVAPSKEEMKVLHTLIKKVTEDIDKLSFNTCISAFMVAANELSRLKCNKEAVLEPMVRLIAPFAPHIAEELFAALGGQGSVHHAAWPEVEEQWLVEDSFTYPIAFNGKTKLTLDFPADATAEEVETLARANSGVQQQLEGKAVRKVIVVPKRMINFVVG</sequence>
<feature type="domain" description="Methionyl/Valyl/Leucyl/Isoleucyl-tRNA synthetase anticodon-binding" evidence="12">
    <location>
        <begin position="819"/>
        <end position="931"/>
    </location>
</feature>
<evidence type="ECO:0000256" key="8">
    <source>
        <dbReference type="ARBA" id="ARBA00047469"/>
    </source>
</evidence>
<dbReference type="PANTHER" id="PTHR43740:SF2">
    <property type="entry name" value="LEUCINE--TRNA LIGASE, MITOCHONDRIAL"/>
    <property type="match status" value="1"/>
</dbReference>
<dbReference type="HAMAP" id="MF_00049_B">
    <property type="entry name" value="Leu_tRNA_synth_B"/>
    <property type="match status" value="1"/>
</dbReference>
<feature type="binding site" evidence="9">
    <location>
        <position position="744"/>
    </location>
    <ligand>
        <name>ATP</name>
        <dbReference type="ChEBI" id="CHEBI:30616"/>
    </ligand>
</feature>
<comment type="caution">
    <text evidence="14">The sequence shown here is derived from an EMBL/GenBank/DDBJ whole genome shotgun (WGS) entry which is preliminary data.</text>
</comment>
<dbReference type="Pfam" id="PF08264">
    <property type="entry name" value="Anticodon_1"/>
    <property type="match status" value="1"/>
</dbReference>
<keyword evidence="5 9" id="KW-0067">ATP-binding</keyword>
<comment type="subcellular location">
    <subcellularLocation>
        <location evidence="9">Cytoplasm</location>
    </subcellularLocation>
</comment>
<dbReference type="InterPro" id="IPR001412">
    <property type="entry name" value="aa-tRNA-synth_I_CS"/>
</dbReference>
<dbReference type="EC" id="6.1.1.4" evidence="9"/>
<dbReference type="FunFam" id="3.40.50.620:FF:000056">
    <property type="entry name" value="Leucine--tRNA ligase"/>
    <property type="match status" value="1"/>
</dbReference>
<keyword evidence="4 9" id="KW-0547">Nucleotide-binding</keyword>
<protein>
    <recommendedName>
        <fullName evidence="9">Leucine--tRNA ligase</fullName>
        <ecNumber evidence="9">6.1.1.4</ecNumber>
    </recommendedName>
    <alternativeName>
        <fullName evidence="9">Leucyl-tRNA synthetase</fullName>
        <shortName evidence="9">LeuRS</shortName>
    </alternativeName>
</protein>
<dbReference type="InterPro" id="IPR013155">
    <property type="entry name" value="M/V/L/I-tRNA-synth_anticd-bd"/>
</dbReference>
<dbReference type="GO" id="GO:0006429">
    <property type="term" value="P:leucyl-tRNA aminoacylation"/>
    <property type="evidence" value="ECO:0007669"/>
    <property type="project" value="UniProtKB-UniRule"/>
</dbReference>
<accession>A0A923T8U1</accession>
<dbReference type="SUPFAM" id="SSF50677">
    <property type="entry name" value="ValRS/IleRS/LeuRS editing domain"/>
    <property type="match status" value="1"/>
</dbReference>
<dbReference type="PROSITE" id="PS00178">
    <property type="entry name" value="AA_TRNA_LIGASE_I"/>
    <property type="match status" value="1"/>
</dbReference>
<reference evidence="14" key="1">
    <citation type="submission" date="2020-08" db="EMBL/GenBank/DDBJ databases">
        <title>Lewinella bacteria from marine environments.</title>
        <authorList>
            <person name="Zhong Y."/>
        </authorList>
    </citation>
    <scope>NUCLEOTIDE SEQUENCE</scope>
    <source>
        <strain evidence="14">KCTC 42187</strain>
    </source>
</reference>